<dbReference type="OrthoDB" id="5863679at2759"/>
<sequence length="385" mass="43604">MSKLSNAACPARHTHWVIATVRNIATYTMNLEFFLHDMPCKAGWGNQRPLVIWIAEASKLLYANVISVEVHPQHKAFTVSVEAYTWSHDIISRSRVQNRGRYIEGTAFLDVRVHLSRASSLANLVYEFIARVNIYRYLSADSTADAVLRSRDACRDLAVVHYVSDTAATKNLITTPVHINEILENFGNNFAEDEEIVELCQEFKEGREYLEQILFHPERAPVMSDEDRNEYFTSKKFVSENHQKMVNLMFQLFSSSIICPTTASLLNVTASAGIFSKYMTTFHKLIRDEAQKPEPAMAAAAARLPQLRYVYIGDIHQLEPHAKRHRTTIAARFGAPSVMSVLSEAREVLVAPLVTTFLAHLTLIELPNRVAYARALESGLNPEHW</sequence>
<proteinExistence type="predicted"/>
<dbReference type="AlphaFoldDB" id="A0A0C2FZJ6"/>
<keyword evidence="2" id="KW-1185">Reference proteome</keyword>
<accession>A0A0C2FZJ6</accession>
<gene>
    <name evidence="1" type="ORF">ANCDUO_17796</name>
</gene>
<organism evidence="1 2">
    <name type="scientific">Ancylostoma duodenale</name>
    <dbReference type="NCBI Taxonomy" id="51022"/>
    <lineage>
        <taxon>Eukaryota</taxon>
        <taxon>Metazoa</taxon>
        <taxon>Ecdysozoa</taxon>
        <taxon>Nematoda</taxon>
        <taxon>Chromadorea</taxon>
        <taxon>Rhabditida</taxon>
        <taxon>Rhabditina</taxon>
        <taxon>Rhabditomorpha</taxon>
        <taxon>Strongyloidea</taxon>
        <taxon>Ancylostomatidae</taxon>
        <taxon>Ancylostomatinae</taxon>
        <taxon>Ancylostoma</taxon>
    </lineage>
</organism>
<evidence type="ECO:0008006" key="3">
    <source>
        <dbReference type="Google" id="ProtNLM"/>
    </source>
</evidence>
<evidence type="ECO:0000313" key="1">
    <source>
        <dbReference type="EMBL" id="KIH52104.1"/>
    </source>
</evidence>
<dbReference type="EMBL" id="KN744563">
    <property type="protein sequence ID" value="KIH52104.1"/>
    <property type="molecule type" value="Genomic_DNA"/>
</dbReference>
<evidence type="ECO:0000313" key="2">
    <source>
        <dbReference type="Proteomes" id="UP000054047"/>
    </source>
</evidence>
<dbReference type="Proteomes" id="UP000054047">
    <property type="component" value="Unassembled WGS sequence"/>
</dbReference>
<name>A0A0C2FZJ6_9BILA</name>
<reference evidence="1 2" key="1">
    <citation type="submission" date="2013-12" db="EMBL/GenBank/DDBJ databases">
        <title>Draft genome of the parsitic nematode Ancylostoma duodenale.</title>
        <authorList>
            <person name="Mitreva M."/>
        </authorList>
    </citation>
    <scope>NUCLEOTIDE SEQUENCE [LARGE SCALE GENOMIC DNA]</scope>
    <source>
        <strain evidence="1 2">Zhejiang</strain>
    </source>
</reference>
<protein>
    <recommendedName>
        <fullName evidence="3">DNA2/NAM7 helicase helicase domain-containing protein</fullName>
    </recommendedName>
</protein>